<comment type="caution">
    <text evidence="1">The sequence shown here is derived from an EMBL/GenBank/DDBJ whole genome shotgun (WGS) entry which is preliminary data.</text>
</comment>
<evidence type="ECO:0000313" key="2">
    <source>
        <dbReference type="Proteomes" id="UP001055712"/>
    </source>
</evidence>
<dbReference type="AlphaFoldDB" id="A0A9D4TJJ7"/>
<dbReference type="EMBL" id="SIDB01000010">
    <property type="protein sequence ID" value="KAI3427238.1"/>
    <property type="molecule type" value="Genomic_DNA"/>
</dbReference>
<reference evidence="1" key="1">
    <citation type="journal article" date="2019" name="Plant J.">
        <title>Chlorella vulgaris genome assembly and annotation reveals the molecular basis for metabolic acclimation to high light conditions.</title>
        <authorList>
            <person name="Cecchin M."/>
            <person name="Marcolungo L."/>
            <person name="Rossato M."/>
            <person name="Girolomoni L."/>
            <person name="Cosentino E."/>
            <person name="Cuine S."/>
            <person name="Li-Beisson Y."/>
            <person name="Delledonne M."/>
            <person name="Ballottari M."/>
        </authorList>
    </citation>
    <scope>NUCLEOTIDE SEQUENCE</scope>
    <source>
        <strain evidence="1">211/11P</strain>
    </source>
</reference>
<evidence type="ECO:0000313" key="1">
    <source>
        <dbReference type="EMBL" id="KAI3427238.1"/>
    </source>
</evidence>
<reference evidence="1" key="2">
    <citation type="submission" date="2020-11" db="EMBL/GenBank/DDBJ databases">
        <authorList>
            <person name="Cecchin M."/>
            <person name="Marcolungo L."/>
            <person name="Rossato M."/>
            <person name="Girolomoni L."/>
            <person name="Cosentino E."/>
            <person name="Cuine S."/>
            <person name="Li-Beisson Y."/>
            <person name="Delledonne M."/>
            <person name="Ballottari M."/>
        </authorList>
    </citation>
    <scope>NUCLEOTIDE SEQUENCE</scope>
    <source>
        <strain evidence="1">211/11P</strain>
        <tissue evidence="1">Whole cell</tissue>
    </source>
</reference>
<name>A0A9D4TJJ7_CHLVU</name>
<proteinExistence type="predicted"/>
<dbReference type="Gene3D" id="1.25.70.10">
    <property type="entry name" value="Transcription termination factor 3, mitochondrial"/>
    <property type="match status" value="1"/>
</dbReference>
<sequence length="311" mass="34086">MSKLGSIARQQGVLLHAAAVAAHLRGLGLKQQLLEQLFVRCLELFSRPPKDRAEGLFSELMSIGLTAAEAARCFVACPGAAQSISFSGIIAVADEMMSRSQDSGRGVNYSQDTLRRRAAALAEEFGRDEAASIVMRNLMALDCDTSVWQRNLHYMAACGVGNARAVLLKNPRPIPYDHAAPDFVARRLLLQRYTGLSARQLYQQHACYLTEMNLKQLALQLQYVEHQLSSLGDGQQQARGTAWPGTLRQLTRNLEGFLAALGGSQQEWDVFAAAHSAGSGPVWEWAQEAAGPEVQRRLACCLVSYGRQRLT</sequence>
<organism evidence="1 2">
    <name type="scientific">Chlorella vulgaris</name>
    <name type="common">Green alga</name>
    <dbReference type="NCBI Taxonomy" id="3077"/>
    <lineage>
        <taxon>Eukaryota</taxon>
        <taxon>Viridiplantae</taxon>
        <taxon>Chlorophyta</taxon>
        <taxon>core chlorophytes</taxon>
        <taxon>Trebouxiophyceae</taxon>
        <taxon>Chlorellales</taxon>
        <taxon>Chlorellaceae</taxon>
        <taxon>Chlorella clade</taxon>
        <taxon>Chlorella</taxon>
    </lineage>
</organism>
<dbReference type="OrthoDB" id="520817at2759"/>
<dbReference type="InterPro" id="IPR038538">
    <property type="entry name" value="MTERF_sf"/>
</dbReference>
<accession>A0A9D4TJJ7</accession>
<gene>
    <name evidence="1" type="ORF">D9Q98_007173</name>
</gene>
<protein>
    <submittedName>
        <fullName evidence="1">Uncharacterized protein</fullName>
    </submittedName>
</protein>
<keyword evidence="2" id="KW-1185">Reference proteome</keyword>
<dbReference type="Proteomes" id="UP001055712">
    <property type="component" value="Unassembled WGS sequence"/>
</dbReference>